<keyword evidence="2" id="KW-1185">Reference proteome</keyword>
<proteinExistence type="predicted"/>
<comment type="caution">
    <text evidence="1">The sequence shown here is derived from an EMBL/GenBank/DDBJ whole genome shotgun (WGS) entry which is preliminary data.</text>
</comment>
<organism evidence="1 2">
    <name type="scientific">Dactylosporangium maewongense</name>
    <dbReference type="NCBI Taxonomy" id="634393"/>
    <lineage>
        <taxon>Bacteria</taxon>
        <taxon>Bacillati</taxon>
        <taxon>Actinomycetota</taxon>
        <taxon>Actinomycetes</taxon>
        <taxon>Micromonosporales</taxon>
        <taxon>Micromonosporaceae</taxon>
        <taxon>Dactylosporangium</taxon>
    </lineage>
</organism>
<name>A0ABN2BRF6_9ACTN</name>
<dbReference type="Proteomes" id="UP001501470">
    <property type="component" value="Unassembled WGS sequence"/>
</dbReference>
<reference evidence="1 2" key="1">
    <citation type="journal article" date="2019" name="Int. J. Syst. Evol. Microbiol.">
        <title>The Global Catalogue of Microorganisms (GCM) 10K type strain sequencing project: providing services to taxonomists for standard genome sequencing and annotation.</title>
        <authorList>
            <consortium name="The Broad Institute Genomics Platform"/>
            <consortium name="The Broad Institute Genome Sequencing Center for Infectious Disease"/>
            <person name="Wu L."/>
            <person name="Ma J."/>
        </authorList>
    </citation>
    <scope>NUCLEOTIDE SEQUENCE [LARGE SCALE GENOMIC DNA]</scope>
    <source>
        <strain evidence="1 2">JCM 15933</strain>
    </source>
</reference>
<accession>A0ABN2BRF6</accession>
<protein>
    <submittedName>
        <fullName evidence="1">Uncharacterized protein</fullName>
    </submittedName>
</protein>
<dbReference type="EMBL" id="BAAAQD010000018">
    <property type="protein sequence ID" value="GAA1545715.1"/>
    <property type="molecule type" value="Genomic_DNA"/>
</dbReference>
<evidence type="ECO:0000313" key="1">
    <source>
        <dbReference type="EMBL" id="GAA1545715.1"/>
    </source>
</evidence>
<sequence>MAKTTKRQILQTIASEADLKGFQFHDDTLIFGEGPVKHALEVSYDKHGPNLLGWTVFAFDEVADPIFSRFGGVRVEIWRPDRSAEVAGIRTPTGYRYSWSSGGEAPSVSDLISDVKEYAPSAISFASGRRDLADLLLAEANIYRGDVWAFLPPGARPSRLVKAIALGRIADDSTIERKAMDLLECEGERNISWEPERPYLFREAVKDWAKRYGAASGVDLSDVIRSSRRRR</sequence>
<gene>
    <name evidence="1" type="ORF">GCM10009827_077260</name>
</gene>
<evidence type="ECO:0000313" key="2">
    <source>
        <dbReference type="Proteomes" id="UP001501470"/>
    </source>
</evidence>
<dbReference type="RefSeq" id="WP_344508067.1">
    <property type="nucleotide sequence ID" value="NZ_BAAAQD010000018.1"/>
</dbReference>